<name>A0A1J5PBM8_9ZZZZ</name>
<dbReference type="AlphaFoldDB" id="A0A1J5PBM8"/>
<evidence type="ECO:0000313" key="1">
    <source>
        <dbReference type="EMBL" id="OIQ65199.1"/>
    </source>
</evidence>
<accession>A0A1J5PBM8</accession>
<proteinExistence type="predicted"/>
<dbReference type="EMBL" id="MLJW01007518">
    <property type="protein sequence ID" value="OIQ65199.1"/>
    <property type="molecule type" value="Genomic_DNA"/>
</dbReference>
<reference evidence="1" key="1">
    <citation type="submission" date="2016-10" db="EMBL/GenBank/DDBJ databases">
        <title>Sequence of Gallionella enrichment culture.</title>
        <authorList>
            <person name="Poehlein A."/>
            <person name="Muehling M."/>
            <person name="Daniel R."/>
        </authorList>
    </citation>
    <scope>NUCLEOTIDE SEQUENCE</scope>
</reference>
<gene>
    <name evidence="1" type="ORF">GALL_532440</name>
</gene>
<organism evidence="1">
    <name type="scientific">mine drainage metagenome</name>
    <dbReference type="NCBI Taxonomy" id="410659"/>
    <lineage>
        <taxon>unclassified sequences</taxon>
        <taxon>metagenomes</taxon>
        <taxon>ecological metagenomes</taxon>
    </lineage>
</organism>
<sequence length="130" mass="15773">MIRFADRDKNQIMLGQFRRKRQIRCHIKQIEQDIGAFQQNFYRRIRHQVTWRYQRQHAQAGLFTTEGQLIDLLQLERLRLHLQSQLAILFELQNHRQIHQHIGRLRMRIGIGNQIGCQWRKIVPAQGHPH</sequence>
<comment type="caution">
    <text evidence="1">The sequence shown here is derived from an EMBL/GenBank/DDBJ whole genome shotgun (WGS) entry which is preliminary data.</text>
</comment>
<protein>
    <submittedName>
        <fullName evidence="1">Uncharacterized protein</fullName>
    </submittedName>
</protein>